<evidence type="ECO:0000313" key="2">
    <source>
        <dbReference type="EMBL" id="KZF20524.1"/>
    </source>
</evidence>
<dbReference type="RefSeq" id="XP_018186079.1">
    <property type="nucleotide sequence ID" value="XM_018330586.1"/>
</dbReference>
<dbReference type="SUPFAM" id="SSF56112">
    <property type="entry name" value="Protein kinase-like (PK-like)"/>
    <property type="match status" value="1"/>
</dbReference>
<organism evidence="2 3">
    <name type="scientific">Xylona heveae (strain CBS 132557 / TC161)</name>
    <dbReference type="NCBI Taxonomy" id="1328760"/>
    <lineage>
        <taxon>Eukaryota</taxon>
        <taxon>Fungi</taxon>
        <taxon>Dikarya</taxon>
        <taxon>Ascomycota</taxon>
        <taxon>Pezizomycotina</taxon>
        <taxon>Xylonomycetes</taxon>
        <taxon>Xylonales</taxon>
        <taxon>Xylonaceae</taxon>
        <taxon>Xylona</taxon>
    </lineage>
</organism>
<evidence type="ECO:0000259" key="1">
    <source>
        <dbReference type="Pfam" id="PF01636"/>
    </source>
</evidence>
<reference evidence="2 3" key="1">
    <citation type="journal article" date="2016" name="Fungal Biol.">
        <title>The genome of Xylona heveae provides a window into fungal endophytism.</title>
        <authorList>
            <person name="Gazis R."/>
            <person name="Kuo A."/>
            <person name="Riley R."/>
            <person name="LaButti K."/>
            <person name="Lipzen A."/>
            <person name="Lin J."/>
            <person name="Amirebrahimi M."/>
            <person name="Hesse C.N."/>
            <person name="Spatafora J.W."/>
            <person name="Henrissat B."/>
            <person name="Hainaut M."/>
            <person name="Grigoriev I.V."/>
            <person name="Hibbett D.S."/>
        </authorList>
    </citation>
    <scope>NUCLEOTIDE SEQUENCE [LARGE SCALE GENOMIC DNA]</scope>
    <source>
        <strain evidence="2 3">TC161</strain>
    </source>
</reference>
<dbReference type="PANTHER" id="PTHR21310:SF37">
    <property type="entry name" value="AMINOGLYCOSIDE PHOSPHOTRANSFERASE DOMAIN-CONTAINING PROTEIN"/>
    <property type="match status" value="1"/>
</dbReference>
<dbReference type="EMBL" id="KV407462">
    <property type="protein sequence ID" value="KZF20524.1"/>
    <property type="molecule type" value="Genomic_DNA"/>
</dbReference>
<sequence length="330" mass="37485">MQPSQYGDFHPENIPTALSHLRPDGHVPVLNDNSFYGGQCHIFKADFPDGECWAVRIPLYARYASRDGFIIQLEHEAKVLRELELKGFRWAPKLKSSSLTFENVVGYPFLALSWVQGTPLSWSEDHPPRSLRNKVLGQVALIQEALIECTKEKRGTATKFFERVANNRLYKVRNGDMPDITEQDCFEQKSLLPEVLYPSLDDAPFALDHDDLLPSNIIIDEEHNVVGIVDWGFAAKVPMQLAAGLPRFLYAQPPDRPPSQTLQEDRKVYLASLASRSSQAASWMSFIQSAEAVDFRTCFLESLMSKGMHAWLARRGWKISHSNHPSKDFR</sequence>
<dbReference type="GeneID" id="28895723"/>
<dbReference type="Proteomes" id="UP000076632">
    <property type="component" value="Unassembled WGS sequence"/>
</dbReference>
<dbReference type="InterPro" id="IPR002575">
    <property type="entry name" value="Aminoglycoside_PTrfase"/>
</dbReference>
<dbReference type="OMA" id="GECRIFK"/>
<dbReference type="InParanoid" id="A0A165AIB2"/>
<protein>
    <recommendedName>
        <fullName evidence="1">Aminoglycoside phosphotransferase domain-containing protein</fullName>
    </recommendedName>
</protein>
<accession>A0A165AIB2</accession>
<dbReference type="OrthoDB" id="5598852at2759"/>
<proteinExistence type="predicted"/>
<dbReference type="Pfam" id="PF01636">
    <property type="entry name" value="APH"/>
    <property type="match status" value="1"/>
</dbReference>
<name>A0A165AIB2_XYLHT</name>
<feature type="domain" description="Aminoglycoside phosphotransferase" evidence="1">
    <location>
        <begin position="72"/>
        <end position="235"/>
    </location>
</feature>
<dbReference type="AlphaFoldDB" id="A0A165AIB2"/>
<dbReference type="InterPro" id="IPR051678">
    <property type="entry name" value="AGP_Transferase"/>
</dbReference>
<keyword evidence="3" id="KW-1185">Reference proteome</keyword>
<evidence type="ECO:0000313" key="3">
    <source>
        <dbReference type="Proteomes" id="UP000076632"/>
    </source>
</evidence>
<dbReference type="PANTHER" id="PTHR21310">
    <property type="entry name" value="AMINOGLYCOSIDE PHOSPHOTRANSFERASE-RELATED-RELATED"/>
    <property type="match status" value="1"/>
</dbReference>
<dbReference type="InterPro" id="IPR011009">
    <property type="entry name" value="Kinase-like_dom_sf"/>
</dbReference>
<gene>
    <name evidence="2" type="ORF">L228DRAFT_232091</name>
</gene>